<dbReference type="Proteomes" id="UP000321863">
    <property type="component" value="Unassembled WGS sequence"/>
</dbReference>
<proteinExistence type="predicted"/>
<dbReference type="EMBL" id="BJYJ01000005">
    <property type="protein sequence ID" value="GEN75853.1"/>
    <property type="molecule type" value="Genomic_DNA"/>
</dbReference>
<comment type="caution">
    <text evidence="1">The sequence shown here is derived from an EMBL/GenBank/DDBJ whole genome shotgun (WGS) entry which is preliminary data.</text>
</comment>
<gene>
    <name evidence="1" type="ORF">CHA01nite_15930</name>
</gene>
<dbReference type="PROSITE" id="PS51257">
    <property type="entry name" value="PROKAR_LIPOPROTEIN"/>
    <property type="match status" value="1"/>
</dbReference>
<evidence type="ECO:0008006" key="3">
    <source>
        <dbReference type="Google" id="ProtNLM"/>
    </source>
</evidence>
<evidence type="ECO:0000313" key="2">
    <source>
        <dbReference type="Proteomes" id="UP000321863"/>
    </source>
</evidence>
<protein>
    <recommendedName>
        <fullName evidence="3">Lipoprotein</fullName>
    </recommendedName>
</protein>
<organism evidence="1 2">
    <name type="scientific">Chryseobacterium hagamense</name>
    <dbReference type="NCBI Taxonomy" id="395935"/>
    <lineage>
        <taxon>Bacteria</taxon>
        <taxon>Pseudomonadati</taxon>
        <taxon>Bacteroidota</taxon>
        <taxon>Flavobacteriia</taxon>
        <taxon>Flavobacteriales</taxon>
        <taxon>Weeksellaceae</taxon>
        <taxon>Chryseobacterium group</taxon>
        <taxon>Chryseobacterium</taxon>
    </lineage>
</organism>
<dbReference type="OrthoDB" id="1245793at2"/>
<evidence type="ECO:0000313" key="1">
    <source>
        <dbReference type="EMBL" id="GEN75853.1"/>
    </source>
</evidence>
<dbReference type="RefSeq" id="WP_146940790.1">
    <property type="nucleotide sequence ID" value="NZ_BJYJ01000005.1"/>
</dbReference>
<sequence length="342" mass="40314">MEERKFRFLNLMKFLGIVLLLILISCKKENIYYYADKKPIKDSTVIRFIDDELEKLKIDPEEKNLEVYTALDSASYKNNADSIRNKIFNKSLSYNLKPQYRKAFDDWFREKIIVVDNRTGKIINYYSSFKNKKYDRKDVSLSGLRRLIRTGSILYRNPGTEIPGNYLFEHSYPLVSGKELEISRDEALFLSKFGIAVKESSYFCNFISFQDAIGLFRACNDGSAGKPFVIDRIFKNGKKIYTHRNKLRKIFNKESSEKIRYLLSYMKDHSFGAFKKQLKNTENLIFFGAGYDYFTMVNDGKYTYFIYISGVVVTNLKKKEYKVILPGMFKRIEIQYYNAIRK</sequence>
<dbReference type="AlphaFoldDB" id="A0A511YKX8"/>
<name>A0A511YKX8_9FLAO</name>
<reference evidence="1 2" key="1">
    <citation type="submission" date="2019-07" db="EMBL/GenBank/DDBJ databases">
        <title>Whole genome shotgun sequence of Chryseobacterium hagamense NBRC 105253.</title>
        <authorList>
            <person name="Hosoyama A."/>
            <person name="Uohara A."/>
            <person name="Ohji S."/>
            <person name="Ichikawa N."/>
        </authorList>
    </citation>
    <scope>NUCLEOTIDE SEQUENCE [LARGE SCALE GENOMIC DNA]</scope>
    <source>
        <strain evidence="1 2">NBRC 105253</strain>
    </source>
</reference>
<accession>A0A511YKX8</accession>
<keyword evidence="2" id="KW-1185">Reference proteome</keyword>